<dbReference type="EMBL" id="FNAK01000006">
    <property type="protein sequence ID" value="SDE36743.1"/>
    <property type="molecule type" value="Genomic_DNA"/>
</dbReference>
<name>A0A1G7CBY1_9PROT</name>
<feature type="transmembrane region" description="Helical" evidence="1">
    <location>
        <begin position="20"/>
        <end position="38"/>
    </location>
</feature>
<feature type="transmembrane region" description="Helical" evidence="1">
    <location>
        <begin position="101"/>
        <end position="127"/>
    </location>
</feature>
<sequence length="130" mass="13996">MKTVPHRRHRHSEGPGHYKWVIAGLATVGLLHLCYLIAGEFFTGLGGALLTIWIILPMIAGLKVGARGVMQGGMPAFVGTFLLTANYGFPYVGYTGWQEPLAIPILLVAPAIHGAFIFGLSVLISAVERR</sequence>
<evidence type="ECO:0000256" key="1">
    <source>
        <dbReference type="SAM" id="Phobius"/>
    </source>
</evidence>
<keyword evidence="3" id="KW-1185">Reference proteome</keyword>
<organism evidence="2 3">
    <name type="scientific">Kordiimonas lacus</name>
    <dbReference type="NCBI Taxonomy" id="637679"/>
    <lineage>
        <taxon>Bacteria</taxon>
        <taxon>Pseudomonadati</taxon>
        <taxon>Pseudomonadota</taxon>
        <taxon>Alphaproteobacteria</taxon>
        <taxon>Kordiimonadales</taxon>
        <taxon>Kordiimonadaceae</taxon>
        <taxon>Kordiimonas</taxon>
    </lineage>
</organism>
<proteinExistence type="predicted"/>
<evidence type="ECO:0000313" key="2">
    <source>
        <dbReference type="EMBL" id="SDE36743.1"/>
    </source>
</evidence>
<reference evidence="2 3" key="1">
    <citation type="submission" date="2016-10" db="EMBL/GenBank/DDBJ databases">
        <authorList>
            <person name="de Groot N.N."/>
        </authorList>
    </citation>
    <scope>NUCLEOTIDE SEQUENCE [LARGE SCALE GENOMIC DNA]</scope>
    <source>
        <strain evidence="2 3">CGMCC 1.9109</strain>
    </source>
</reference>
<keyword evidence="1" id="KW-1133">Transmembrane helix</keyword>
<dbReference type="AlphaFoldDB" id="A0A1G7CBY1"/>
<keyword evidence="1" id="KW-0472">Membrane</keyword>
<feature type="transmembrane region" description="Helical" evidence="1">
    <location>
        <begin position="44"/>
        <end position="62"/>
    </location>
</feature>
<accession>A0A1G7CBY1</accession>
<dbReference type="RefSeq" id="WP_068306924.1">
    <property type="nucleotide sequence ID" value="NZ_FNAK01000006.1"/>
</dbReference>
<feature type="transmembrane region" description="Helical" evidence="1">
    <location>
        <begin position="69"/>
        <end position="89"/>
    </location>
</feature>
<dbReference type="Proteomes" id="UP000183685">
    <property type="component" value="Unassembled WGS sequence"/>
</dbReference>
<protein>
    <submittedName>
        <fullName evidence="2">Uncharacterized protein</fullName>
    </submittedName>
</protein>
<gene>
    <name evidence="2" type="ORF">SAMN04488071_2737</name>
</gene>
<keyword evidence="1" id="KW-0812">Transmembrane</keyword>
<dbReference type="OrthoDB" id="9909596at2"/>
<evidence type="ECO:0000313" key="3">
    <source>
        <dbReference type="Proteomes" id="UP000183685"/>
    </source>
</evidence>